<protein>
    <recommendedName>
        <fullName evidence="4">Fibrinogen C-terminal domain-containing protein</fullName>
    </recommendedName>
</protein>
<dbReference type="Gene3D" id="3.90.215.10">
    <property type="entry name" value="Gamma Fibrinogen, chain A, domain 1"/>
    <property type="match status" value="1"/>
</dbReference>
<evidence type="ECO:0000313" key="3">
    <source>
        <dbReference type="Proteomes" id="UP001249851"/>
    </source>
</evidence>
<organism evidence="2 3">
    <name type="scientific">Acropora cervicornis</name>
    <name type="common">Staghorn coral</name>
    <dbReference type="NCBI Taxonomy" id="6130"/>
    <lineage>
        <taxon>Eukaryota</taxon>
        <taxon>Metazoa</taxon>
        <taxon>Cnidaria</taxon>
        <taxon>Anthozoa</taxon>
        <taxon>Hexacorallia</taxon>
        <taxon>Scleractinia</taxon>
        <taxon>Astrocoeniina</taxon>
        <taxon>Acroporidae</taxon>
        <taxon>Acropora</taxon>
    </lineage>
</organism>
<accession>A0AAD9V4M7</accession>
<feature type="chain" id="PRO_5041915004" description="Fibrinogen C-terminal domain-containing protein" evidence="1">
    <location>
        <begin position="19"/>
        <end position="248"/>
    </location>
</feature>
<evidence type="ECO:0008006" key="4">
    <source>
        <dbReference type="Google" id="ProtNLM"/>
    </source>
</evidence>
<reference evidence="2" key="1">
    <citation type="journal article" date="2023" name="G3 (Bethesda)">
        <title>Whole genome assembly and annotation of the endangered Caribbean coral Acropora cervicornis.</title>
        <authorList>
            <person name="Selwyn J.D."/>
            <person name="Vollmer S.V."/>
        </authorList>
    </citation>
    <scope>NUCLEOTIDE SEQUENCE</scope>
    <source>
        <strain evidence="2">K2</strain>
    </source>
</reference>
<evidence type="ECO:0000256" key="1">
    <source>
        <dbReference type="SAM" id="SignalP"/>
    </source>
</evidence>
<name>A0AAD9V4M7_ACRCE</name>
<dbReference type="InterPro" id="IPR014716">
    <property type="entry name" value="Fibrinogen_a/b/g_C_1"/>
</dbReference>
<proteinExistence type="predicted"/>
<dbReference type="Proteomes" id="UP001249851">
    <property type="component" value="Unassembled WGS sequence"/>
</dbReference>
<evidence type="ECO:0000313" key="2">
    <source>
        <dbReference type="EMBL" id="KAK2561093.1"/>
    </source>
</evidence>
<dbReference type="SUPFAM" id="SSF56496">
    <property type="entry name" value="Fibrinogen C-terminal domain-like"/>
    <property type="match status" value="1"/>
</dbReference>
<keyword evidence="1" id="KW-0732">Signal</keyword>
<comment type="caution">
    <text evidence="2">The sequence shown here is derived from an EMBL/GenBank/DDBJ whole genome shotgun (WGS) entry which is preliminary data.</text>
</comment>
<sequence length="248" mass="28031">MAARTSMMLACLVLMVDSCPTSKPDPTDMSPAQTFHPYSCLDYLKRGVSKCDVYKLFDSNGNSFPAYCDFQSERGTAWTLVMSWSHAHRALAPFRSGSFNVNSPVNENAFNWKMYRLSLARVRSLQSHSTHWRATCSYPIHGVDFRDYVRGNFKDFNIVDFVGAGQCKKVEFINIRGHNGMHRTARFWQKTGSEGLHIDSASRGCQFAPSSGAVVSEDNFGHYGSFNPKFRCSKDDQSTTQWWFGGHL</sequence>
<dbReference type="EMBL" id="JARQWQ010000034">
    <property type="protein sequence ID" value="KAK2561093.1"/>
    <property type="molecule type" value="Genomic_DNA"/>
</dbReference>
<dbReference type="InterPro" id="IPR036056">
    <property type="entry name" value="Fibrinogen-like_C"/>
</dbReference>
<dbReference type="AlphaFoldDB" id="A0AAD9V4M7"/>
<reference evidence="2" key="2">
    <citation type="journal article" date="2023" name="Science">
        <title>Genomic signatures of disease resistance in endangered staghorn corals.</title>
        <authorList>
            <person name="Vollmer S.V."/>
            <person name="Selwyn J.D."/>
            <person name="Despard B.A."/>
            <person name="Roesel C.L."/>
        </authorList>
    </citation>
    <scope>NUCLEOTIDE SEQUENCE</scope>
    <source>
        <strain evidence="2">K2</strain>
    </source>
</reference>
<gene>
    <name evidence="2" type="ORF">P5673_016231</name>
</gene>
<feature type="signal peptide" evidence="1">
    <location>
        <begin position="1"/>
        <end position="18"/>
    </location>
</feature>
<keyword evidence="3" id="KW-1185">Reference proteome</keyword>